<accession>A0AAE0SBZ3</accession>
<reference evidence="1" key="2">
    <citation type="journal article" date="2021" name="Genome Biol. Evol.">
        <title>Developing a high-quality reference genome for a parasitic bivalve with doubly uniparental inheritance (Bivalvia: Unionida).</title>
        <authorList>
            <person name="Smith C.H."/>
        </authorList>
    </citation>
    <scope>NUCLEOTIDE SEQUENCE</scope>
    <source>
        <strain evidence="1">CHS0354</strain>
        <tissue evidence="1">Mantle</tissue>
    </source>
</reference>
<reference evidence="1" key="3">
    <citation type="submission" date="2023-05" db="EMBL/GenBank/DDBJ databases">
        <authorList>
            <person name="Smith C.H."/>
        </authorList>
    </citation>
    <scope>NUCLEOTIDE SEQUENCE</scope>
    <source>
        <strain evidence="1">CHS0354</strain>
        <tissue evidence="1">Mantle</tissue>
    </source>
</reference>
<sequence>MTYPNPLGIWEMEDLEILSILLNSTSAQCNVDTNAKCKATKTGDKINGEIILNGYRIQQLL</sequence>
<evidence type="ECO:0000313" key="2">
    <source>
        <dbReference type="Proteomes" id="UP001195483"/>
    </source>
</evidence>
<name>A0AAE0SBZ3_9BIVA</name>
<keyword evidence="2" id="KW-1185">Reference proteome</keyword>
<evidence type="ECO:0000313" key="1">
    <source>
        <dbReference type="EMBL" id="KAK3589235.1"/>
    </source>
</evidence>
<organism evidence="1 2">
    <name type="scientific">Potamilus streckersoni</name>
    <dbReference type="NCBI Taxonomy" id="2493646"/>
    <lineage>
        <taxon>Eukaryota</taxon>
        <taxon>Metazoa</taxon>
        <taxon>Spiralia</taxon>
        <taxon>Lophotrochozoa</taxon>
        <taxon>Mollusca</taxon>
        <taxon>Bivalvia</taxon>
        <taxon>Autobranchia</taxon>
        <taxon>Heteroconchia</taxon>
        <taxon>Palaeoheterodonta</taxon>
        <taxon>Unionida</taxon>
        <taxon>Unionoidea</taxon>
        <taxon>Unionidae</taxon>
        <taxon>Ambleminae</taxon>
        <taxon>Lampsilini</taxon>
        <taxon>Potamilus</taxon>
    </lineage>
</organism>
<reference evidence="1" key="1">
    <citation type="journal article" date="2021" name="Genome Biol. Evol.">
        <title>A High-Quality Reference Genome for a Parasitic Bivalve with Doubly Uniparental Inheritance (Bivalvia: Unionida).</title>
        <authorList>
            <person name="Smith C.H."/>
        </authorList>
    </citation>
    <scope>NUCLEOTIDE SEQUENCE</scope>
    <source>
        <strain evidence="1">CHS0354</strain>
    </source>
</reference>
<dbReference type="EMBL" id="JAEAOA010001224">
    <property type="protein sequence ID" value="KAK3589235.1"/>
    <property type="molecule type" value="Genomic_DNA"/>
</dbReference>
<proteinExistence type="predicted"/>
<feature type="non-terminal residue" evidence="1">
    <location>
        <position position="61"/>
    </location>
</feature>
<gene>
    <name evidence="1" type="ORF">CHS0354_020096</name>
</gene>
<comment type="caution">
    <text evidence="1">The sequence shown here is derived from an EMBL/GenBank/DDBJ whole genome shotgun (WGS) entry which is preliminary data.</text>
</comment>
<dbReference type="AlphaFoldDB" id="A0AAE0SBZ3"/>
<dbReference type="Proteomes" id="UP001195483">
    <property type="component" value="Unassembled WGS sequence"/>
</dbReference>
<protein>
    <submittedName>
        <fullName evidence="1">Uncharacterized protein</fullName>
    </submittedName>
</protein>